<feature type="region of interest" description="Disordered" evidence="1">
    <location>
        <begin position="42"/>
        <end position="70"/>
    </location>
</feature>
<sequence>MQIWSLDTMGTTTSKVMVSTTTSQTANKIPVGKSTALTSPKTMSAKTTSLLQQTEGTYARTASPPRSRNQGCQVQDFAYTGGACTAVGRCTKEELIEELASTKSHDGQGRLSNELTRPGLLVSYKPLDEVDMNQSAEEKRLSALGRGLRREQMQQASKHSGGKQQMVEYASTIHETHTLTSDQNREPAQKGTEISGKRTQNEKNVKPSSRIQLVQAITTNRRASFTQKKSVREEVAFAPSNDTQQTATVVESQTNATRHAPNPDALRNVNDSYDPEQTQEKIAQRKLLVGLFKKGTKRTANAETSKKESASDGDQTVAVGFSNIIQDLASAPQYSASVESHKSPAGRSLTKLFQSKLATDENHGRDKETKEAGNPSTKEAPTKLFGRTTLTTNTPQPAELKTALQTVASSSTAVESNTTATQESSANEAQNTSKKGLGRLFNRTGQSTSAFGAARRPMNRSKTIDYSLTTTESTSNTTPRTQDSTTKEGSSTTVEYSLTTTENSTKEPGTTTKKEGRTKLFGRIGQSSIASTDVEGHTTTSTVESHTDVPAVSGAQHQTMESHTTAVTVEGHTNEPQTTSMKAGCTKLFGRIGQSPITSTTATPLGQLTSSSGLVSYSASTDTQRSRNKDNLAKFFQRRVNAKTTESAN</sequence>
<feature type="region of interest" description="Disordered" evidence="1">
    <location>
        <begin position="177"/>
        <end position="208"/>
    </location>
</feature>
<evidence type="ECO:0000313" key="4">
    <source>
        <dbReference type="WBParaSite" id="EgrG_000164900"/>
    </source>
</evidence>
<feature type="compositionally biased region" description="Polar residues" evidence="1">
    <location>
        <begin position="597"/>
        <end position="623"/>
    </location>
</feature>
<feature type="compositionally biased region" description="Low complexity" evidence="1">
    <location>
        <begin position="467"/>
        <end position="481"/>
    </location>
</feature>
<gene>
    <name evidence="2" type="ORF">EgrG_000164900</name>
</gene>
<evidence type="ECO:0000313" key="2">
    <source>
        <dbReference type="EMBL" id="CDS21259.1"/>
    </source>
</evidence>
<feature type="compositionally biased region" description="Polar residues" evidence="1">
    <location>
        <begin position="482"/>
        <end position="503"/>
    </location>
</feature>
<proteinExistence type="predicted"/>
<dbReference type="OrthoDB" id="10391784at2759"/>
<feature type="compositionally biased region" description="Basic and acidic residues" evidence="1">
    <location>
        <begin position="358"/>
        <end position="371"/>
    </location>
</feature>
<feature type="compositionally biased region" description="Polar residues" evidence="1">
    <location>
        <begin position="42"/>
        <end position="56"/>
    </location>
</feature>
<evidence type="ECO:0000313" key="3">
    <source>
        <dbReference type="Proteomes" id="UP000492820"/>
    </source>
</evidence>
<reference evidence="2" key="2">
    <citation type="submission" date="2014-06" db="EMBL/GenBank/DDBJ databases">
        <authorList>
            <person name="Aslett M."/>
        </authorList>
    </citation>
    <scope>NUCLEOTIDE SEQUENCE</scope>
</reference>
<dbReference type="WBParaSite" id="EgrG_000164900">
    <property type="protein sequence ID" value="EgrG_000164900"/>
    <property type="gene ID" value="EgrG_000164900"/>
</dbReference>
<dbReference type="Proteomes" id="UP000492820">
    <property type="component" value="Unassembled WGS sequence"/>
</dbReference>
<dbReference type="EMBL" id="LK028583">
    <property type="protein sequence ID" value="CDS21259.1"/>
    <property type="molecule type" value="Genomic_DNA"/>
</dbReference>
<evidence type="ECO:0000256" key="1">
    <source>
        <dbReference type="SAM" id="MobiDB-lite"/>
    </source>
</evidence>
<name>A0A068WNC0_ECHGR</name>
<organism evidence="2">
    <name type="scientific">Echinococcus granulosus</name>
    <name type="common">Hydatid tapeworm</name>
    <dbReference type="NCBI Taxonomy" id="6210"/>
    <lineage>
        <taxon>Eukaryota</taxon>
        <taxon>Metazoa</taxon>
        <taxon>Spiralia</taxon>
        <taxon>Lophotrochozoa</taxon>
        <taxon>Platyhelminthes</taxon>
        <taxon>Cestoda</taxon>
        <taxon>Eucestoda</taxon>
        <taxon>Cyclophyllidea</taxon>
        <taxon>Taeniidae</taxon>
        <taxon>Echinococcus</taxon>
        <taxon>Echinococcus granulosus group</taxon>
    </lineage>
</organism>
<protein>
    <submittedName>
        <fullName evidence="2 4">Expressed conserved protein</fullName>
    </submittedName>
</protein>
<accession>A0A068WNC0</accession>
<dbReference type="AlphaFoldDB" id="A0A068WNC0"/>
<feature type="compositionally biased region" description="Basic and acidic residues" evidence="1">
    <location>
        <begin position="195"/>
        <end position="205"/>
    </location>
</feature>
<reference evidence="4" key="3">
    <citation type="submission" date="2020-10" db="UniProtKB">
        <authorList>
            <consortium name="WormBaseParasite"/>
        </authorList>
    </citation>
    <scope>IDENTIFICATION</scope>
</reference>
<feature type="region of interest" description="Disordered" evidence="1">
    <location>
        <begin position="597"/>
        <end position="632"/>
    </location>
</feature>
<feature type="region of interest" description="Disordered" evidence="1">
    <location>
        <begin position="356"/>
        <end position="517"/>
    </location>
</feature>
<reference evidence="2 3" key="1">
    <citation type="journal article" date="2013" name="Nature">
        <title>The genomes of four tapeworm species reveal adaptations to parasitism.</title>
        <authorList>
            <person name="Tsai I.J."/>
            <person name="Zarowiecki M."/>
            <person name="Holroyd N."/>
            <person name="Garciarrubio A."/>
            <person name="Sanchez-Flores A."/>
            <person name="Brooks K.L."/>
            <person name="Tracey A."/>
            <person name="Bobes R.J."/>
            <person name="Fragoso G."/>
            <person name="Sciutto E."/>
            <person name="Aslett M."/>
            <person name="Beasley H."/>
            <person name="Bennett H.M."/>
            <person name="Cai J."/>
            <person name="Camicia F."/>
            <person name="Clark R."/>
            <person name="Cucher M."/>
            <person name="De Silva N."/>
            <person name="Day T.A."/>
            <person name="Deplazes P."/>
            <person name="Estrada K."/>
            <person name="Fernandez C."/>
            <person name="Holland P.W."/>
            <person name="Hou J."/>
            <person name="Hu S."/>
            <person name="Huckvale T."/>
            <person name="Hung S.S."/>
            <person name="Kamenetzky L."/>
            <person name="Keane J.A."/>
            <person name="Kiss F."/>
            <person name="Koziol U."/>
            <person name="Lambert O."/>
            <person name="Liu K."/>
            <person name="Luo X."/>
            <person name="Luo Y."/>
            <person name="Macchiaroli N."/>
            <person name="Nichol S."/>
            <person name="Paps J."/>
            <person name="Parkinson J."/>
            <person name="Pouchkina-Stantcheva N."/>
            <person name="Riddiford N."/>
            <person name="Rosenzvit M."/>
            <person name="Salinas G."/>
            <person name="Wasmuth J.D."/>
            <person name="Zamanian M."/>
            <person name="Zheng Y."/>
            <person name="Cai X."/>
            <person name="Soberon X."/>
            <person name="Olson P.D."/>
            <person name="Laclette J.P."/>
            <person name="Brehm K."/>
            <person name="Berriman M."/>
            <person name="Garciarrubio A."/>
            <person name="Bobes R.J."/>
            <person name="Fragoso G."/>
            <person name="Sanchez-Flores A."/>
            <person name="Estrada K."/>
            <person name="Cevallos M.A."/>
            <person name="Morett E."/>
            <person name="Gonzalez V."/>
            <person name="Portillo T."/>
            <person name="Ochoa-Leyva A."/>
            <person name="Jose M.V."/>
            <person name="Sciutto E."/>
            <person name="Landa A."/>
            <person name="Jimenez L."/>
            <person name="Valdes V."/>
            <person name="Carrero J.C."/>
            <person name="Larralde C."/>
            <person name="Morales-Montor J."/>
            <person name="Limon-Lason J."/>
            <person name="Soberon X."/>
            <person name="Laclette J.P."/>
        </authorList>
    </citation>
    <scope>NUCLEOTIDE SEQUENCE [LARGE SCALE GENOMIC DNA]</scope>
</reference>
<feature type="compositionally biased region" description="Polar residues" evidence="1">
    <location>
        <begin position="403"/>
        <end position="434"/>
    </location>
</feature>